<evidence type="ECO:0000256" key="14">
    <source>
        <dbReference type="ARBA" id="ARBA00023157"/>
    </source>
</evidence>
<feature type="compositionally biased region" description="Polar residues" evidence="18">
    <location>
        <begin position="848"/>
        <end position="870"/>
    </location>
</feature>
<feature type="compositionally biased region" description="Basic and acidic residues" evidence="18">
    <location>
        <begin position="394"/>
        <end position="405"/>
    </location>
</feature>
<evidence type="ECO:0000256" key="2">
    <source>
        <dbReference type="ARBA" id="ARBA00004236"/>
    </source>
</evidence>
<dbReference type="SMART" id="SM00404">
    <property type="entry name" value="PTPc_motif"/>
    <property type="match status" value="1"/>
</dbReference>
<protein>
    <recommendedName>
        <fullName evidence="24">Protein tyrosine phosphatase type IVA 1</fullName>
    </recommendedName>
</protein>
<feature type="compositionally biased region" description="Polar residues" evidence="18">
    <location>
        <begin position="424"/>
        <end position="443"/>
    </location>
</feature>
<keyword evidence="10 17" id="KW-0863">Zinc-finger</keyword>
<evidence type="ECO:0000256" key="5">
    <source>
        <dbReference type="ARBA" id="ARBA00022475"/>
    </source>
</evidence>
<dbReference type="GO" id="GO:0005886">
    <property type="term" value="C:plasma membrane"/>
    <property type="evidence" value="ECO:0007669"/>
    <property type="project" value="UniProtKB-SubCell"/>
</dbReference>
<feature type="region of interest" description="Disordered" evidence="18">
    <location>
        <begin position="603"/>
        <end position="623"/>
    </location>
</feature>
<evidence type="ECO:0000256" key="11">
    <source>
        <dbReference type="ARBA" id="ARBA00022801"/>
    </source>
</evidence>
<feature type="compositionally biased region" description="Basic and acidic residues" evidence="18">
    <location>
        <begin position="821"/>
        <end position="837"/>
    </location>
</feature>
<evidence type="ECO:0000256" key="15">
    <source>
        <dbReference type="ARBA" id="ARBA00023288"/>
    </source>
</evidence>
<keyword evidence="9" id="KW-0967">Endosome</keyword>
<keyword evidence="14" id="KW-1015">Disulfide bond</keyword>
<feature type="compositionally biased region" description="Basic and acidic residues" evidence="18">
    <location>
        <begin position="1054"/>
        <end position="1090"/>
    </location>
</feature>
<dbReference type="SUPFAM" id="SSF52799">
    <property type="entry name" value="(Phosphotyrosine protein) phosphatases II"/>
    <property type="match status" value="1"/>
</dbReference>
<dbReference type="PROSITE" id="PS50016">
    <property type="entry name" value="ZF_PHD_2"/>
    <property type="match status" value="1"/>
</dbReference>
<dbReference type="Pfam" id="PF22784">
    <property type="entry name" value="PTP-SAK"/>
    <property type="match status" value="1"/>
</dbReference>
<dbReference type="InterPro" id="IPR019786">
    <property type="entry name" value="Zinc_finger_PHD-type_CS"/>
</dbReference>
<feature type="compositionally biased region" description="Low complexity" evidence="18">
    <location>
        <begin position="376"/>
        <end position="391"/>
    </location>
</feature>
<dbReference type="Gene3D" id="3.30.40.10">
    <property type="entry name" value="Zinc/RING finger domain, C3HC4 (zinc finger)"/>
    <property type="match status" value="1"/>
</dbReference>
<evidence type="ECO:0000313" key="23">
    <source>
        <dbReference type="Proteomes" id="UP000190648"/>
    </source>
</evidence>
<dbReference type="FunFam" id="3.90.190.10:FF:000012">
    <property type="entry name" value="protein tyrosine phosphatase type IVA 1"/>
    <property type="match status" value="1"/>
</dbReference>
<dbReference type="GO" id="GO:0008270">
    <property type="term" value="F:zinc ion binding"/>
    <property type="evidence" value="ECO:0007669"/>
    <property type="project" value="UniProtKB-KW"/>
</dbReference>
<dbReference type="InterPro" id="IPR020422">
    <property type="entry name" value="TYR_PHOSPHATASE_DUAL_dom"/>
</dbReference>
<dbReference type="GO" id="GO:0005768">
    <property type="term" value="C:endosome"/>
    <property type="evidence" value="ECO:0007669"/>
    <property type="project" value="UniProtKB-SubCell"/>
</dbReference>
<dbReference type="SUPFAM" id="SSF57903">
    <property type="entry name" value="FYVE/PHD zinc finger"/>
    <property type="match status" value="1"/>
</dbReference>
<dbReference type="InterPro" id="IPR001965">
    <property type="entry name" value="Znf_PHD"/>
</dbReference>
<keyword evidence="13" id="KW-0472">Membrane</keyword>
<evidence type="ECO:0000259" key="21">
    <source>
        <dbReference type="PROSITE" id="PS50056"/>
    </source>
</evidence>
<feature type="region of interest" description="Disordered" evidence="18">
    <location>
        <begin position="799"/>
        <end position="925"/>
    </location>
</feature>
<dbReference type="STRING" id="372326.A0A1V4JMJ9"/>
<evidence type="ECO:0000256" key="10">
    <source>
        <dbReference type="ARBA" id="ARBA00022771"/>
    </source>
</evidence>
<accession>A0A1V4JMJ9</accession>
<proteinExistence type="inferred from homology"/>
<evidence type="ECO:0008006" key="24">
    <source>
        <dbReference type="Google" id="ProtNLM"/>
    </source>
</evidence>
<feature type="compositionally biased region" description="Basic and acidic residues" evidence="18">
    <location>
        <begin position="533"/>
        <end position="552"/>
    </location>
</feature>
<comment type="similarity">
    <text evidence="4">Belongs to the protein-tyrosine phosphatase family.</text>
</comment>
<dbReference type="Gene3D" id="3.90.190.10">
    <property type="entry name" value="Protein tyrosine phosphatase superfamily"/>
    <property type="match status" value="1"/>
</dbReference>
<dbReference type="PROSITE" id="PS50054">
    <property type="entry name" value="TYR_PHOSPHATASE_DUAL"/>
    <property type="match status" value="1"/>
</dbReference>
<evidence type="ECO:0000259" key="19">
    <source>
        <dbReference type="PROSITE" id="PS50016"/>
    </source>
</evidence>
<evidence type="ECO:0000256" key="7">
    <source>
        <dbReference type="ARBA" id="ARBA00022490"/>
    </source>
</evidence>
<feature type="compositionally biased region" description="Polar residues" evidence="18">
    <location>
        <begin position="809"/>
        <end position="820"/>
    </location>
</feature>
<feature type="compositionally biased region" description="Polar residues" evidence="18">
    <location>
        <begin position="501"/>
        <end position="511"/>
    </location>
</feature>
<feature type="compositionally biased region" description="Basic and acidic residues" evidence="18">
    <location>
        <begin position="485"/>
        <end position="500"/>
    </location>
</feature>
<dbReference type="InterPro" id="IPR050561">
    <property type="entry name" value="PTP"/>
</dbReference>
<feature type="region of interest" description="Disordered" evidence="18">
    <location>
        <begin position="338"/>
        <end position="448"/>
    </location>
</feature>
<dbReference type="InterPro" id="IPR029021">
    <property type="entry name" value="Prot-tyrosine_phosphatase-like"/>
</dbReference>
<feature type="domain" description="Tyrosine specific protein phosphatases" evidence="21">
    <location>
        <begin position="79"/>
        <end position="145"/>
    </location>
</feature>
<dbReference type="Proteomes" id="UP000190648">
    <property type="component" value="Unassembled WGS sequence"/>
</dbReference>
<feature type="region of interest" description="Disordered" evidence="18">
    <location>
        <begin position="1046"/>
        <end position="1122"/>
    </location>
</feature>
<keyword evidence="7" id="KW-0963">Cytoplasm</keyword>
<gene>
    <name evidence="22" type="ORF">AV530_005781</name>
</gene>
<dbReference type="InterPro" id="IPR003595">
    <property type="entry name" value="Tyr_Pase_cat"/>
</dbReference>
<dbReference type="InterPro" id="IPR057023">
    <property type="entry name" value="PTP-SAK"/>
</dbReference>
<feature type="domain" description="Tyrosine-protein phosphatase" evidence="20">
    <location>
        <begin position="5"/>
        <end position="158"/>
    </location>
</feature>
<name>A0A1V4JMJ9_PATFA</name>
<keyword evidence="6" id="KW-0488">Methylation</keyword>
<keyword evidence="23" id="KW-1185">Reference proteome</keyword>
<dbReference type="CDD" id="cd18536">
    <property type="entry name" value="PTP-IVa2"/>
    <property type="match status" value="1"/>
</dbReference>
<keyword evidence="12" id="KW-0862">Zinc</keyword>
<evidence type="ECO:0000256" key="6">
    <source>
        <dbReference type="ARBA" id="ARBA00022481"/>
    </source>
</evidence>
<evidence type="ECO:0000256" key="8">
    <source>
        <dbReference type="ARBA" id="ARBA00022723"/>
    </source>
</evidence>
<evidence type="ECO:0000259" key="20">
    <source>
        <dbReference type="PROSITE" id="PS50054"/>
    </source>
</evidence>
<feature type="compositionally biased region" description="Basic and acidic residues" evidence="18">
    <location>
        <begin position="884"/>
        <end position="903"/>
    </location>
</feature>
<dbReference type="OrthoDB" id="1884872at2759"/>
<evidence type="ECO:0000256" key="1">
    <source>
        <dbReference type="ARBA" id="ARBA00004177"/>
    </source>
</evidence>
<organism evidence="22 23">
    <name type="scientific">Patagioenas fasciata monilis</name>
    <dbReference type="NCBI Taxonomy" id="372326"/>
    <lineage>
        <taxon>Eukaryota</taxon>
        <taxon>Metazoa</taxon>
        <taxon>Chordata</taxon>
        <taxon>Craniata</taxon>
        <taxon>Vertebrata</taxon>
        <taxon>Euteleostomi</taxon>
        <taxon>Archelosauria</taxon>
        <taxon>Archosauria</taxon>
        <taxon>Dinosauria</taxon>
        <taxon>Saurischia</taxon>
        <taxon>Theropoda</taxon>
        <taxon>Coelurosauria</taxon>
        <taxon>Aves</taxon>
        <taxon>Neognathae</taxon>
        <taxon>Neoaves</taxon>
        <taxon>Columbimorphae</taxon>
        <taxon>Columbiformes</taxon>
        <taxon>Columbidae</taxon>
        <taxon>Patagioenas</taxon>
    </lineage>
</organism>
<sequence>MNRPAPVEITYKNMRFLITHNPTNATLNKFIEELKKYGVTTVVRVCEATYDTAPVEKEGIQVLDWPFDDGAPPSNQIVDDWLNLLKVKFREEPGCCIAVHCVAGLGRAPVLVALALIECGMKYEDAVQFIRQKRRGAFNSKQLLYLEKYRPKMRLRFKDSNVISILKNMASKNPGIKKQFAYFCTVVTLRAERHTGVFMDIVDTFNHLIPTEHLDDALFLGSNLENEVCEDFSTSQNVLEDSLKNMLSDKDPMLGSASAQFCLPVLDSNDPNFQMPCSTAGSVWNAPQPGPHGAEQPLGSFSVIGLDDIMDEEGVKESGNDAIDEDELVLPNRNLRSRCEETSVTSPRKSPRLMAQEPVRSLRQSTLAKRSNVAPLVSSKKSSVKSGSGLKTGQKQERSPAKETDVAASLKIDQPKEVRRSTRLLGQTEGTATAVTASPSNTKCLPGPEEVNEIKSETLEQTKVEKTSQESSSANLAGACSPPGETKEVTEVATKTESRNIESVCSVSADTEITAGENEANDVIDSMDSGTSSEEKTGSKTEEPEKKTEEHNQSGVIEKANDPSSVCVNPSEICETFSNLSSSVEEEIGCSSSSHNVDVANENTLSVQESVTEPVGDDKEVEKTVNSTEKLLDSTEFHNKDLKSDELTSADPGNSILENTVLDQTSSNVQQQISSTNVEVLEASKLQDNDKQISISSKCEKNVRPRHSKSIIQNKQNLTPGTRQKSAVQQEIMRSRTRAGLTVSGLHSPSSTSLKRNADEQEILQHPNNPVKIRKKQSDLGLKAKSCVSGVTAKKQTNTMLKKIPRLQASGQVQKSSIQRANEKSPTHQSYSKDTHHSVHSLSGHVSNLGQKQGQSQKHQLATVLKTNTSTKEEAETKNVPVVDHLKEDDKEKNKSKRIDKNLQPRQRRSSKSLSLDEPPLFIPDNISTVKREGLEHTSGSESKHVWVPSKQCGFCRKPHGNRFMVGCGRCDDWFHGDCVGLSLSQAQQMGEEDKEYVCVKCCAEEDKKMECFDQSVPDTQVKLEIHREEKAIECEKPGMSKQTPACNLNVTSEKTKQTEDTGKHKVKIFRRESSDGKNLSESRDLDTKKGQHVPARKGSQTAVIPRRSTEDKNEKISKESLGVVERSTKSVLFSR</sequence>
<comment type="caution">
    <text evidence="22">The sequence shown here is derived from an EMBL/GenBank/DDBJ whole genome shotgun (WGS) entry which is preliminary data.</text>
</comment>
<evidence type="ECO:0000256" key="12">
    <source>
        <dbReference type="ARBA" id="ARBA00022833"/>
    </source>
</evidence>
<dbReference type="GO" id="GO:0004725">
    <property type="term" value="F:protein tyrosine phosphatase activity"/>
    <property type="evidence" value="ECO:0007669"/>
    <property type="project" value="UniProtKB-EC"/>
</dbReference>
<feature type="compositionally biased region" description="Polar residues" evidence="18">
    <location>
        <begin position="745"/>
        <end position="755"/>
    </location>
</feature>
<comment type="subcellular location">
    <subcellularLocation>
        <location evidence="2">Cell membrane</location>
    </subcellularLocation>
    <subcellularLocation>
        <location evidence="3">Cytoplasm</location>
    </subcellularLocation>
    <subcellularLocation>
        <location evidence="1">Endosome</location>
    </subcellularLocation>
</comment>
<dbReference type="SMART" id="SM00249">
    <property type="entry name" value="PHD"/>
    <property type="match status" value="1"/>
</dbReference>
<evidence type="ECO:0000256" key="3">
    <source>
        <dbReference type="ARBA" id="ARBA00004496"/>
    </source>
</evidence>
<evidence type="ECO:0000313" key="22">
    <source>
        <dbReference type="EMBL" id="OPJ73426.1"/>
    </source>
</evidence>
<evidence type="ECO:0000256" key="17">
    <source>
        <dbReference type="PROSITE-ProRule" id="PRU00146"/>
    </source>
</evidence>
<dbReference type="InterPro" id="IPR019787">
    <property type="entry name" value="Znf_PHD-finger"/>
</dbReference>
<feature type="domain" description="PHD-type" evidence="19">
    <location>
        <begin position="950"/>
        <end position="1005"/>
    </location>
</feature>
<dbReference type="PROSITE" id="PS01359">
    <property type="entry name" value="ZF_PHD_1"/>
    <property type="match status" value="1"/>
</dbReference>
<dbReference type="PROSITE" id="PS50056">
    <property type="entry name" value="TYR_PHOSPHATASE_2"/>
    <property type="match status" value="1"/>
</dbReference>
<evidence type="ECO:0000256" key="16">
    <source>
        <dbReference type="ARBA" id="ARBA00051722"/>
    </source>
</evidence>
<dbReference type="CDD" id="cd15638">
    <property type="entry name" value="PHD_PHF3"/>
    <property type="match status" value="1"/>
</dbReference>
<feature type="compositionally biased region" description="Basic and acidic residues" evidence="18">
    <location>
        <begin position="1108"/>
        <end position="1119"/>
    </location>
</feature>
<keyword evidence="15" id="KW-0449">Lipoprotein</keyword>
<keyword evidence="5" id="KW-1003">Cell membrane</keyword>
<feature type="region of interest" description="Disordered" evidence="18">
    <location>
        <begin position="462"/>
        <end position="567"/>
    </location>
</feature>
<feature type="region of interest" description="Disordered" evidence="18">
    <location>
        <begin position="737"/>
        <end position="770"/>
    </location>
</feature>
<evidence type="ECO:0000256" key="9">
    <source>
        <dbReference type="ARBA" id="ARBA00022753"/>
    </source>
</evidence>
<dbReference type="PANTHER" id="PTHR23339">
    <property type="entry name" value="TYROSINE SPECIFIC PROTEIN PHOSPHATASE AND DUAL SPECIFICITY PROTEIN PHOSPHATASE"/>
    <property type="match status" value="1"/>
</dbReference>
<evidence type="ECO:0000256" key="18">
    <source>
        <dbReference type="SAM" id="MobiDB-lite"/>
    </source>
</evidence>
<keyword evidence="11" id="KW-0378">Hydrolase</keyword>
<dbReference type="Pfam" id="PF00628">
    <property type="entry name" value="PHD"/>
    <property type="match status" value="1"/>
</dbReference>
<dbReference type="InterPro" id="IPR013083">
    <property type="entry name" value="Znf_RING/FYVE/PHD"/>
</dbReference>
<keyword evidence="8" id="KW-0479">Metal-binding</keyword>
<evidence type="ECO:0000256" key="4">
    <source>
        <dbReference type="ARBA" id="ARBA00009580"/>
    </source>
</evidence>
<reference evidence="22 23" key="1">
    <citation type="submission" date="2016-02" db="EMBL/GenBank/DDBJ databases">
        <title>Band-tailed pigeon sequencing and assembly.</title>
        <authorList>
            <person name="Soares A.E."/>
            <person name="Novak B.J."/>
            <person name="Rice E.S."/>
            <person name="O'Connell B."/>
            <person name="Chang D."/>
            <person name="Weber S."/>
            <person name="Shapiro B."/>
        </authorList>
    </citation>
    <scope>NUCLEOTIDE SEQUENCE [LARGE SCALE GENOMIC DNA]</scope>
    <source>
        <strain evidence="22">BTP2013</strain>
        <tissue evidence="22">Blood</tissue>
    </source>
</reference>
<dbReference type="EMBL" id="LSYS01006902">
    <property type="protein sequence ID" value="OPJ73426.1"/>
    <property type="molecule type" value="Genomic_DNA"/>
</dbReference>
<evidence type="ECO:0000256" key="13">
    <source>
        <dbReference type="ARBA" id="ARBA00023136"/>
    </source>
</evidence>
<comment type="catalytic activity">
    <reaction evidence="16">
        <text>O-phospho-L-tyrosyl-[protein] + H2O = L-tyrosyl-[protein] + phosphate</text>
        <dbReference type="Rhea" id="RHEA:10684"/>
        <dbReference type="Rhea" id="RHEA-COMP:10136"/>
        <dbReference type="Rhea" id="RHEA-COMP:20101"/>
        <dbReference type="ChEBI" id="CHEBI:15377"/>
        <dbReference type="ChEBI" id="CHEBI:43474"/>
        <dbReference type="ChEBI" id="CHEBI:46858"/>
        <dbReference type="ChEBI" id="CHEBI:61978"/>
        <dbReference type="EC" id="3.1.3.48"/>
    </reaction>
</comment>
<dbReference type="AlphaFoldDB" id="A0A1V4JMJ9"/>
<dbReference type="InterPro" id="IPR000387">
    <property type="entry name" value="Tyr_Pase_dom"/>
</dbReference>
<dbReference type="InterPro" id="IPR011011">
    <property type="entry name" value="Znf_FYVE_PHD"/>
</dbReference>